<dbReference type="NCBIfam" id="TIGR01509">
    <property type="entry name" value="HAD-SF-IA-v3"/>
    <property type="match status" value="1"/>
</dbReference>
<dbReference type="PANTHER" id="PTHR43316">
    <property type="entry name" value="HYDROLASE, HALOACID DELAHOGENASE-RELATED"/>
    <property type="match status" value="1"/>
</dbReference>
<dbReference type="NCBIfam" id="TIGR01549">
    <property type="entry name" value="HAD-SF-IA-v1"/>
    <property type="match status" value="1"/>
</dbReference>
<keyword evidence="3" id="KW-1185">Reference proteome</keyword>
<dbReference type="AlphaFoldDB" id="A0A2T3WB29"/>
<evidence type="ECO:0000313" key="2">
    <source>
        <dbReference type="EMBL" id="PTA69109.1"/>
    </source>
</evidence>
<accession>A0A2T3WB29</accession>
<dbReference type="OrthoDB" id="9809962at2"/>
<dbReference type="Proteomes" id="UP000240317">
    <property type="component" value="Unassembled WGS sequence"/>
</dbReference>
<organism evidence="2 3">
    <name type="scientific">Deinococcus arcticus</name>
    <dbReference type="NCBI Taxonomy" id="2136176"/>
    <lineage>
        <taxon>Bacteria</taxon>
        <taxon>Thermotogati</taxon>
        <taxon>Deinococcota</taxon>
        <taxon>Deinococci</taxon>
        <taxon>Deinococcales</taxon>
        <taxon>Deinococcaceae</taxon>
        <taxon>Deinococcus</taxon>
    </lineage>
</organism>
<dbReference type="SFLD" id="SFLDS00003">
    <property type="entry name" value="Haloacid_Dehalogenase"/>
    <property type="match status" value="1"/>
</dbReference>
<sequence>MLIMSPRAILFDLDGTLHDRAATLQAWLAEHTARFALPGGYAERFVQLDDFGYRSKTLVVPQLAQEFGLGHDPQALLDHYASHMAHAVPMPHAHDVLRELRARGVRLGVVTNGWAAVQRACLDRCGLTALVDDVVISQVVGLSKPDPRIYELALARLGVAAAAAWFVGDSPRNDVWGPQAVGLRAAYLPTGHGLGAEVPEVVLGDLRGVLGLG</sequence>
<name>A0A2T3WB29_9DEIO</name>
<dbReference type="SUPFAM" id="SSF56784">
    <property type="entry name" value="HAD-like"/>
    <property type="match status" value="1"/>
</dbReference>
<dbReference type="Pfam" id="PF00702">
    <property type="entry name" value="Hydrolase"/>
    <property type="match status" value="1"/>
</dbReference>
<comment type="caution">
    <text evidence="2">The sequence shown here is derived from an EMBL/GenBank/DDBJ whole genome shotgun (WGS) entry which is preliminary data.</text>
</comment>
<keyword evidence="1 2" id="KW-0378">Hydrolase</keyword>
<reference evidence="2 3" key="1">
    <citation type="submission" date="2018-03" db="EMBL/GenBank/DDBJ databases">
        <title>Draft genome of Deinococcus sp. OD32.</title>
        <authorList>
            <person name="Wang X.-P."/>
            <person name="Du Z.-J."/>
        </authorList>
    </citation>
    <scope>NUCLEOTIDE SEQUENCE [LARGE SCALE GENOMIC DNA]</scope>
    <source>
        <strain evidence="2 3">OD32</strain>
    </source>
</reference>
<proteinExistence type="predicted"/>
<dbReference type="SFLD" id="SFLDG01129">
    <property type="entry name" value="C1.5:_HAD__Beta-PGM__Phosphata"/>
    <property type="match status" value="1"/>
</dbReference>
<dbReference type="EMBL" id="PYSV01000003">
    <property type="protein sequence ID" value="PTA69109.1"/>
    <property type="molecule type" value="Genomic_DNA"/>
</dbReference>
<dbReference type="Gene3D" id="3.40.50.1000">
    <property type="entry name" value="HAD superfamily/HAD-like"/>
    <property type="match status" value="1"/>
</dbReference>
<evidence type="ECO:0000256" key="1">
    <source>
        <dbReference type="ARBA" id="ARBA00022801"/>
    </source>
</evidence>
<gene>
    <name evidence="2" type="ORF">C8263_04800</name>
</gene>
<dbReference type="InterPro" id="IPR051540">
    <property type="entry name" value="S-2-haloacid_dehalogenase"/>
</dbReference>
<protein>
    <submittedName>
        <fullName evidence="2">HAD family hydrolase</fullName>
    </submittedName>
</protein>
<evidence type="ECO:0000313" key="3">
    <source>
        <dbReference type="Proteomes" id="UP000240317"/>
    </source>
</evidence>
<dbReference type="GO" id="GO:0016787">
    <property type="term" value="F:hydrolase activity"/>
    <property type="evidence" value="ECO:0007669"/>
    <property type="project" value="UniProtKB-KW"/>
</dbReference>
<dbReference type="InterPro" id="IPR023214">
    <property type="entry name" value="HAD_sf"/>
</dbReference>
<dbReference type="PANTHER" id="PTHR43316:SF3">
    <property type="entry name" value="HALOACID DEHALOGENASE, TYPE II (AFU_ORTHOLOGUE AFUA_2G07750)-RELATED"/>
    <property type="match status" value="1"/>
</dbReference>
<dbReference type="InterPro" id="IPR036412">
    <property type="entry name" value="HAD-like_sf"/>
</dbReference>
<dbReference type="InterPro" id="IPR006439">
    <property type="entry name" value="HAD-SF_hydro_IA"/>
</dbReference>